<name>A0A4R2J1T9_9PSEU</name>
<keyword evidence="2" id="KW-1185">Reference proteome</keyword>
<dbReference type="EMBL" id="SLWS01000013">
    <property type="protein sequence ID" value="TCO50728.1"/>
    <property type="molecule type" value="Genomic_DNA"/>
</dbReference>
<dbReference type="InterPro" id="IPR053977">
    <property type="entry name" value="Rv2466c-like"/>
</dbReference>
<proteinExistence type="predicted"/>
<dbReference type="Pfam" id="PF22234">
    <property type="entry name" value="Rv2466c-like"/>
    <property type="match status" value="1"/>
</dbReference>
<dbReference type="Proteomes" id="UP000295680">
    <property type="component" value="Unassembled WGS sequence"/>
</dbReference>
<evidence type="ECO:0000313" key="2">
    <source>
        <dbReference type="Proteomes" id="UP000295680"/>
    </source>
</evidence>
<dbReference type="GO" id="GO:0016853">
    <property type="term" value="F:isomerase activity"/>
    <property type="evidence" value="ECO:0007669"/>
    <property type="project" value="UniProtKB-KW"/>
</dbReference>
<dbReference type="Gene3D" id="3.40.30.10">
    <property type="entry name" value="Glutaredoxin"/>
    <property type="match status" value="1"/>
</dbReference>
<organism evidence="1 2">
    <name type="scientific">Actinocrispum wychmicini</name>
    <dbReference type="NCBI Taxonomy" id="1213861"/>
    <lineage>
        <taxon>Bacteria</taxon>
        <taxon>Bacillati</taxon>
        <taxon>Actinomycetota</taxon>
        <taxon>Actinomycetes</taxon>
        <taxon>Pseudonocardiales</taxon>
        <taxon>Pseudonocardiaceae</taxon>
        <taxon>Actinocrispum</taxon>
    </lineage>
</organism>
<accession>A0A4R2J1T9</accession>
<comment type="caution">
    <text evidence="1">The sequence shown here is derived from an EMBL/GenBank/DDBJ whole genome shotgun (WGS) entry which is preliminary data.</text>
</comment>
<dbReference type="SUPFAM" id="SSF52833">
    <property type="entry name" value="Thioredoxin-like"/>
    <property type="match status" value="1"/>
</dbReference>
<keyword evidence="1" id="KW-0413">Isomerase</keyword>
<gene>
    <name evidence="1" type="ORF">EV192_113106</name>
</gene>
<reference evidence="1 2" key="1">
    <citation type="submission" date="2019-03" db="EMBL/GenBank/DDBJ databases">
        <title>Genomic Encyclopedia of Type Strains, Phase IV (KMG-IV): sequencing the most valuable type-strain genomes for metagenomic binning, comparative biology and taxonomic classification.</title>
        <authorList>
            <person name="Goeker M."/>
        </authorList>
    </citation>
    <scope>NUCLEOTIDE SEQUENCE [LARGE SCALE GENOMIC DNA]</scope>
    <source>
        <strain evidence="1 2">DSM 45934</strain>
    </source>
</reference>
<evidence type="ECO:0000313" key="1">
    <source>
        <dbReference type="EMBL" id="TCO50728.1"/>
    </source>
</evidence>
<dbReference type="AlphaFoldDB" id="A0A4R2J1T9"/>
<protein>
    <submittedName>
        <fullName evidence="1">2-hydroxychromene-2-carboxylate isomerase</fullName>
    </submittedName>
</protein>
<dbReference type="InterPro" id="IPR036249">
    <property type="entry name" value="Thioredoxin-like_sf"/>
</dbReference>
<sequence>MLTTERVVLAMSAADATTRVDFYFDPACPFAWISSRWILEVEQHRDLDLRFRVMSLAVLNEGRDLPEDYRKLLDNAWGPVRVAIAAAQAKGEDVLRDLYTAFGTRLHNGGRQDYDKVIEEALAEVGLPAELAAAATSTDYDEALRKSHHEGMDPVGMDVGTPTIHIDGVAFFGPVLNKIPRGQDALDIFDGSRLLARYPGFFELKRTRTGGLDFS</sequence>